<comment type="caution">
    <text evidence="1">The sequence shown here is derived from an EMBL/GenBank/DDBJ whole genome shotgun (WGS) entry which is preliminary data.</text>
</comment>
<dbReference type="Proteomes" id="UP000619479">
    <property type="component" value="Unassembled WGS sequence"/>
</dbReference>
<accession>A0A919ITL2</accession>
<reference evidence="1" key="1">
    <citation type="submission" date="2021-01" db="EMBL/GenBank/DDBJ databases">
        <title>Whole genome shotgun sequence of Actinoplanes cyaneus NBRC 14990.</title>
        <authorList>
            <person name="Komaki H."/>
            <person name="Tamura T."/>
        </authorList>
    </citation>
    <scope>NUCLEOTIDE SEQUENCE</scope>
    <source>
        <strain evidence="1">NBRC 14990</strain>
    </source>
</reference>
<keyword evidence="2" id="KW-1185">Reference proteome</keyword>
<proteinExistence type="predicted"/>
<evidence type="ECO:0000313" key="2">
    <source>
        <dbReference type="Proteomes" id="UP000619479"/>
    </source>
</evidence>
<gene>
    <name evidence="1" type="ORF">Acy02nite_56910</name>
</gene>
<dbReference type="AlphaFoldDB" id="A0A919ITL2"/>
<evidence type="ECO:0000313" key="1">
    <source>
        <dbReference type="EMBL" id="GID67810.1"/>
    </source>
</evidence>
<sequence length="75" mass="8492">MVAYCHRTGQARPTSTERGYRDAGEMLERQGGLVELEAMYDRLMVLVATRPATKVVRTRAGEIEQAYRDFRDAVA</sequence>
<dbReference type="EMBL" id="BOMH01000041">
    <property type="protein sequence ID" value="GID67810.1"/>
    <property type="molecule type" value="Genomic_DNA"/>
</dbReference>
<organism evidence="1 2">
    <name type="scientific">Actinoplanes cyaneus</name>
    <dbReference type="NCBI Taxonomy" id="52696"/>
    <lineage>
        <taxon>Bacteria</taxon>
        <taxon>Bacillati</taxon>
        <taxon>Actinomycetota</taxon>
        <taxon>Actinomycetes</taxon>
        <taxon>Micromonosporales</taxon>
        <taxon>Micromonosporaceae</taxon>
        <taxon>Actinoplanes</taxon>
    </lineage>
</organism>
<name>A0A919ITL2_9ACTN</name>
<protein>
    <submittedName>
        <fullName evidence="1">Uncharacterized protein</fullName>
    </submittedName>
</protein>